<evidence type="ECO:0000256" key="1">
    <source>
        <dbReference type="ARBA" id="ARBA00022598"/>
    </source>
</evidence>
<organism evidence="6 7">
    <name type="scientific">Odinarchaeota yellowstonii (strain LCB_4)</name>
    <dbReference type="NCBI Taxonomy" id="1841599"/>
    <lineage>
        <taxon>Archaea</taxon>
        <taxon>Promethearchaeati</taxon>
        <taxon>Candidatus Odinarchaeota</taxon>
        <taxon>Candidatus Odinarchaeia</taxon>
        <taxon>Candidatus Odinarchaeales</taxon>
        <taxon>Candidatus Odinarchaeaceae</taxon>
        <taxon>Candidatus Odinarchaeum</taxon>
    </lineage>
</organism>
<dbReference type="Gene3D" id="3.30.470.20">
    <property type="entry name" value="ATP-grasp fold, B domain"/>
    <property type="match status" value="1"/>
</dbReference>
<dbReference type="PANTHER" id="PTHR43334">
    <property type="entry name" value="ACETATE--COA LIGASE [ADP-FORMING]"/>
    <property type="match status" value="1"/>
</dbReference>
<evidence type="ECO:0000259" key="5">
    <source>
        <dbReference type="PROSITE" id="PS50975"/>
    </source>
</evidence>
<dbReference type="InterPro" id="IPR051538">
    <property type="entry name" value="Acyl-CoA_Synth/Transferase"/>
</dbReference>
<feature type="domain" description="ATP-grasp" evidence="5">
    <location>
        <begin position="28"/>
        <end position="64"/>
    </location>
</feature>
<dbReference type="EMBL" id="CP091871">
    <property type="protein sequence ID" value="WEU40642.1"/>
    <property type="molecule type" value="Genomic_DNA"/>
</dbReference>
<keyword evidence="3 4" id="KW-0067">ATP-binding</keyword>
<protein>
    <submittedName>
        <fullName evidence="6">Acetate--CoA ligase family protein</fullName>
    </submittedName>
</protein>
<dbReference type="GO" id="GO:0005524">
    <property type="term" value="F:ATP binding"/>
    <property type="evidence" value="ECO:0007669"/>
    <property type="project" value="UniProtKB-UniRule"/>
</dbReference>
<accession>A0AAF0D2S6</accession>
<evidence type="ECO:0000256" key="3">
    <source>
        <dbReference type="ARBA" id="ARBA00022840"/>
    </source>
</evidence>
<name>A0AAF0D2S6_ODILC</name>
<dbReference type="InterPro" id="IPR013815">
    <property type="entry name" value="ATP_grasp_subdomain_1"/>
</dbReference>
<dbReference type="PROSITE" id="PS50975">
    <property type="entry name" value="ATP_GRASP"/>
    <property type="match status" value="1"/>
</dbReference>
<proteinExistence type="predicted"/>
<keyword evidence="2 4" id="KW-0547">Nucleotide-binding</keyword>
<dbReference type="GO" id="GO:0046872">
    <property type="term" value="F:metal ion binding"/>
    <property type="evidence" value="ECO:0007669"/>
    <property type="project" value="InterPro"/>
</dbReference>
<evidence type="ECO:0000313" key="7">
    <source>
        <dbReference type="Proteomes" id="UP000186851"/>
    </source>
</evidence>
<dbReference type="Pfam" id="PF13549">
    <property type="entry name" value="ATP-grasp_5"/>
    <property type="match status" value="1"/>
</dbReference>
<dbReference type="GO" id="GO:0016874">
    <property type="term" value="F:ligase activity"/>
    <property type="evidence" value="ECO:0007669"/>
    <property type="project" value="UniProtKB-KW"/>
</dbReference>
<dbReference type="PANTHER" id="PTHR43334:SF1">
    <property type="entry name" value="3-HYDROXYPROPIONATE--COA LIGASE [ADP-FORMING]"/>
    <property type="match status" value="1"/>
</dbReference>
<evidence type="ECO:0000256" key="2">
    <source>
        <dbReference type="ARBA" id="ARBA00022741"/>
    </source>
</evidence>
<sequence length="248" mass="27413">MSASARIKEIISNITNSGRFILTEDESKTILREMSIPFPEYEVVSSAEEAAEAAERVGYPIVMKIVSPDIIHKSDYGGVMLNLNNKREVIEGYNKILSNISKKAPGAKIRGVMIYKMASKGIVELLIGVSFDEQFGHTITVGLGGVFVELLKDISIRLIPISNLEAEEMLKELKAYSILTGFRGSAKADIDSIKQTLIKVSDLIIENPEILELDLNPVIVYEQGLTVIDARIILDREKSASFNIKKNV</sequence>
<dbReference type="KEGG" id="oyw:OdinLCB4_001550"/>
<gene>
    <name evidence="6" type="ORF">OdinLCB4_001550</name>
</gene>
<evidence type="ECO:0000313" key="6">
    <source>
        <dbReference type="EMBL" id="WEU40642.1"/>
    </source>
</evidence>
<dbReference type="InterPro" id="IPR011761">
    <property type="entry name" value="ATP-grasp"/>
</dbReference>
<dbReference type="Proteomes" id="UP000186851">
    <property type="component" value="Chromosome"/>
</dbReference>
<keyword evidence="1 6" id="KW-0436">Ligase</keyword>
<dbReference type="AlphaFoldDB" id="A0AAF0D2S6"/>
<evidence type="ECO:0000256" key="4">
    <source>
        <dbReference type="PROSITE-ProRule" id="PRU00409"/>
    </source>
</evidence>
<reference evidence="6" key="2">
    <citation type="journal article" date="2022" name="Nat. Microbiol.">
        <title>A closed Candidatus Odinarchaeum chromosome exposes Asgard archaeal viruses.</title>
        <authorList>
            <person name="Tamarit D."/>
            <person name="Caceres E.F."/>
            <person name="Krupovic M."/>
            <person name="Nijland R."/>
            <person name="Eme L."/>
            <person name="Robinson N.P."/>
            <person name="Ettema T.J.G."/>
        </authorList>
    </citation>
    <scope>NUCLEOTIDE SEQUENCE</scope>
    <source>
        <strain evidence="6">LCB_4</strain>
    </source>
</reference>
<dbReference type="SUPFAM" id="SSF56059">
    <property type="entry name" value="Glutathione synthetase ATP-binding domain-like"/>
    <property type="match status" value="1"/>
</dbReference>
<dbReference type="FunFam" id="3.30.1490.20:FF:000020">
    <property type="entry name" value="Protein lysine acetyltransferase"/>
    <property type="match status" value="1"/>
</dbReference>
<dbReference type="Gene3D" id="3.30.1490.20">
    <property type="entry name" value="ATP-grasp fold, A domain"/>
    <property type="match status" value="1"/>
</dbReference>
<reference evidence="6" key="1">
    <citation type="journal article" date="2017" name="Nature">
        <title>Asgard archaea illuminate the origin of eukaryotic cellular complexity.</title>
        <authorList>
            <person name="Zaremba-Niedzwiedzka K."/>
            <person name="Caceres E.F."/>
            <person name="Saw J.H."/>
            <person name="Backstrom D."/>
            <person name="Juzokaite L."/>
            <person name="Vancaester E."/>
            <person name="Seitz K.W."/>
            <person name="Anantharaman K."/>
            <person name="Starnawski P."/>
            <person name="Kjeldsen K.U."/>
            <person name="Scott M.B."/>
            <person name="Nunoura T."/>
            <person name="Banfield J.F."/>
            <person name="Schramm A."/>
            <person name="Baker B.J."/>
            <person name="Spang A."/>
            <person name="Ettema T.J.G."/>
        </authorList>
    </citation>
    <scope>NUCLEOTIDE SEQUENCE</scope>
    <source>
        <strain evidence="6">LCB_4</strain>
    </source>
</reference>